<feature type="domain" description="HTH deoR-type" evidence="3">
    <location>
        <begin position="3"/>
        <end position="58"/>
    </location>
</feature>
<dbReference type="PANTHER" id="PTHR34580:SF9">
    <property type="entry name" value="SLL5097 PROTEIN"/>
    <property type="match status" value="1"/>
</dbReference>
<keyword evidence="4" id="KW-0238">DNA-binding</keyword>
<dbReference type="Pfam" id="PF13280">
    <property type="entry name" value="WYL"/>
    <property type="match status" value="1"/>
</dbReference>
<name>A0ABS4FYW8_9BACL</name>
<keyword evidence="1" id="KW-0805">Transcription regulation</keyword>
<dbReference type="InterPro" id="IPR026881">
    <property type="entry name" value="WYL_dom"/>
</dbReference>
<dbReference type="InterPro" id="IPR051534">
    <property type="entry name" value="CBASS_pafABC_assoc_protein"/>
</dbReference>
<dbReference type="InterPro" id="IPR001034">
    <property type="entry name" value="DeoR_HTH"/>
</dbReference>
<dbReference type="InterPro" id="IPR013196">
    <property type="entry name" value="HTH_11"/>
</dbReference>
<accession>A0ABS4FYW8</accession>
<dbReference type="RefSeq" id="WP_210091255.1">
    <property type="nucleotide sequence ID" value="NZ_JAGGKG010000031.1"/>
</dbReference>
<evidence type="ECO:0000256" key="1">
    <source>
        <dbReference type="ARBA" id="ARBA00023015"/>
    </source>
</evidence>
<proteinExistence type="predicted"/>
<organism evidence="4 5">
    <name type="scientific">Paenibacillus turicensis</name>
    <dbReference type="NCBI Taxonomy" id="160487"/>
    <lineage>
        <taxon>Bacteria</taxon>
        <taxon>Bacillati</taxon>
        <taxon>Bacillota</taxon>
        <taxon>Bacilli</taxon>
        <taxon>Bacillales</taxon>
        <taxon>Paenibacillaceae</taxon>
        <taxon>Paenibacillus</taxon>
    </lineage>
</organism>
<dbReference type="InterPro" id="IPR036390">
    <property type="entry name" value="WH_DNA-bd_sf"/>
</dbReference>
<dbReference type="PANTHER" id="PTHR34580">
    <property type="match status" value="1"/>
</dbReference>
<dbReference type="SUPFAM" id="SSF46785">
    <property type="entry name" value="Winged helix' DNA-binding domain"/>
    <property type="match status" value="1"/>
</dbReference>
<protein>
    <submittedName>
        <fullName evidence="4">DNA-binding transcriptional regulator YafY</fullName>
    </submittedName>
</protein>
<evidence type="ECO:0000256" key="2">
    <source>
        <dbReference type="ARBA" id="ARBA00023163"/>
    </source>
</evidence>
<dbReference type="SMART" id="SM00420">
    <property type="entry name" value="HTH_DEOR"/>
    <property type="match status" value="1"/>
</dbReference>
<dbReference type="GO" id="GO:0003677">
    <property type="term" value="F:DNA binding"/>
    <property type="evidence" value="ECO:0007669"/>
    <property type="project" value="UniProtKB-KW"/>
</dbReference>
<sequence>MKRSERLNKMLIYLSEKSEFNLKELMQQFQISKSTALRDIAALEEIGLPLYSSLGKNGRYHIVSNKLRYSINFSNDEIYALYFALLTLQHYKSTPFHVDAEHLKHKFELSVSSQTKEKLVRLSQYLHFEGTTHFNESPLLQQIVMYAIEEQPVTISYIGKYKLKEIDVQIVSILSRFGQWYVQVFDFGSEGFRVYRCDKITAINSKKHVEPLPRKEIQQRLNEETNRGKLKFKVEIDERGIDLFHKESYPSMTLKSHQEHYYIEGYYSQNETPFVVKYLLNYGSSIISISPVQLKQELISYIDSLKSHFSSLKI</sequence>
<gene>
    <name evidence="4" type="ORF">J2Z32_004360</name>
</gene>
<dbReference type="EMBL" id="JAGGKG010000031">
    <property type="protein sequence ID" value="MBP1907679.1"/>
    <property type="molecule type" value="Genomic_DNA"/>
</dbReference>
<comment type="caution">
    <text evidence="4">The sequence shown here is derived from an EMBL/GenBank/DDBJ whole genome shotgun (WGS) entry which is preliminary data.</text>
</comment>
<keyword evidence="5" id="KW-1185">Reference proteome</keyword>
<dbReference type="Proteomes" id="UP001519272">
    <property type="component" value="Unassembled WGS sequence"/>
</dbReference>
<dbReference type="Pfam" id="PF08279">
    <property type="entry name" value="HTH_11"/>
    <property type="match status" value="1"/>
</dbReference>
<evidence type="ECO:0000313" key="5">
    <source>
        <dbReference type="Proteomes" id="UP001519272"/>
    </source>
</evidence>
<evidence type="ECO:0000313" key="4">
    <source>
        <dbReference type="EMBL" id="MBP1907679.1"/>
    </source>
</evidence>
<dbReference type="Gene3D" id="1.10.10.10">
    <property type="entry name" value="Winged helix-like DNA-binding domain superfamily/Winged helix DNA-binding domain"/>
    <property type="match status" value="1"/>
</dbReference>
<evidence type="ECO:0000259" key="3">
    <source>
        <dbReference type="PROSITE" id="PS51000"/>
    </source>
</evidence>
<dbReference type="PROSITE" id="PS51000">
    <property type="entry name" value="HTH_DEOR_2"/>
    <property type="match status" value="1"/>
</dbReference>
<reference evidence="4 5" key="1">
    <citation type="submission" date="2021-03" db="EMBL/GenBank/DDBJ databases">
        <title>Genomic Encyclopedia of Type Strains, Phase IV (KMG-IV): sequencing the most valuable type-strain genomes for metagenomic binning, comparative biology and taxonomic classification.</title>
        <authorList>
            <person name="Goeker M."/>
        </authorList>
    </citation>
    <scope>NUCLEOTIDE SEQUENCE [LARGE SCALE GENOMIC DNA]</scope>
    <source>
        <strain evidence="4 5">DSM 14349</strain>
    </source>
</reference>
<keyword evidence="2" id="KW-0804">Transcription</keyword>
<dbReference type="InterPro" id="IPR036388">
    <property type="entry name" value="WH-like_DNA-bd_sf"/>
</dbReference>